<gene>
    <name evidence="7" type="ORF">GCM10009755_28930</name>
</gene>
<dbReference type="PANTHER" id="PTHR30349">
    <property type="entry name" value="PHAGE INTEGRASE-RELATED"/>
    <property type="match status" value="1"/>
</dbReference>
<organism evidence="7 8">
    <name type="scientific">Brevibacterium samyangense</name>
    <dbReference type="NCBI Taxonomy" id="366888"/>
    <lineage>
        <taxon>Bacteria</taxon>
        <taxon>Bacillati</taxon>
        <taxon>Actinomycetota</taxon>
        <taxon>Actinomycetes</taxon>
        <taxon>Micrococcales</taxon>
        <taxon>Brevibacteriaceae</taxon>
        <taxon>Brevibacterium</taxon>
    </lineage>
</organism>
<evidence type="ECO:0000259" key="6">
    <source>
        <dbReference type="PROSITE" id="PS51900"/>
    </source>
</evidence>
<dbReference type="InterPro" id="IPR044068">
    <property type="entry name" value="CB"/>
</dbReference>
<sequence length="368" mass="40869">MATITKYATDAGTRYRVRWYDDERRERQKRGFVRKRDAEEFASRIAVALSDGTYTRPTAGNVTVEALGDAWIARQTHLKASTKRGYVSGWENYVKPRWGSVRASGVRKTAVSAWVAEMSEGRSYTTVTRNLGILRSILADAVDDRIIPNNPAEGIKNLPTRGEGRQTFLTHEQLHALANAAEDRRALILTLGYCGLRWGEATALRVRDVNLVKNRLRIERNAVEVGSRIVEGTPKNHERRSVPFPAFLRPVLAEAMKDKLPDALVFPGPAGDYLRRPKNERSWWVKACEEARSGDDSFPEGLTRHDLRHTAASLAISAGVNIKALQRMLGHSSASLTLDRYGHLFPDDLDSVATGLDAAVRALGLQAG</sequence>
<keyword evidence="3" id="KW-0233">DNA recombination</keyword>
<name>A0ABN2TND1_9MICO</name>
<comment type="similarity">
    <text evidence="1">Belongs to the 'phage' integrase family.</text>
</comment>
<feature type="domain" description="Core-binding (CB)" evidence="6">
    <location>
        <begin position="62"/>
        <end position="142"/>
    </location>
</feature>
<dbReference type="PROSITE" id="PS51898">
    <property type="entry name" value="TYR_RECOMBINASE"/>
    <property type="match status" value="1"/>
</dbReference>
<dbReference type="InterPro" id="IPR002104">
    <property type="entry name" value="Integrase_catalytic"/>
</dbReference>
<dbReference type="Gene3D" id="1.10.150.130">
    <property type="match status" value="1"/>
</dbReference>
<dbReference type="Gene3D" id="1.10.443.10">
    <property type="entry name" value="Intergrase catalytic core"/>
    <property type="match status" value="1"/>
</dbReference>
<dbReference type="InterPro" id="IPR013762">
    <property type="entry name" value="Integrase-like_cat_sf"/>
</dbReference>
<keyword evidence="2 4" id="KW-0238">DNA-binding</keyword>
<evidence type="ECO:0000256" key="2">
    <source>
        <dbReference type="ARBA" id="ARBA00023125"/>
    </source>
</evidence>
<reference evidence="7 8" key="1">
    <citation type="journal article" date="2019" name="Int. J. Syst. Evol. Microbiol.">
        <title>The Global Catalogue of Microorganisms (GCM) 10K type strain sequencing project: providing services to taxonomists for standard genome sequencing and annotation.</title>
        <authorList>
            <consortium name="The Broad Institute Genomics Platform"/>
            <consortium name="The Broad Institute Genome Sequencing Center for Infectious Disease"/>
            <person name="Wu L."/>
            <person name="Ma J."/>
        </authorList>
    </citation>
    <scope>NUCLEOTIDE SEQUENCE [LARGE SCALE GENOMIC DNA]</scope>
    <source>
        <strain evidence="7 8">JCM 14546</strain>
    </source>
</reference>
<evidence type="ECO:0000256" key="1">
    <source>
        <dbReference type="ARBA" id="ARBA00008857"/>
    </source>
</evidence>
<evidence type="ECO:0000313" key="8">
    <source>
        <dbReference type="Proteomes" id="UP001500755"/>
    </source>
</evidence>
<accession>A0ABN2TND1</accession>
<evidence type="ECO:0000259" key="5">
    <source>
        <dbReference type="PROSITE" id="PS51898"/>
    </source>
</evidence>
<dbReference type="InterPro" id="IPR011010">
    <property type="entry name" value="DNA_brk_join_enz"/>
</dbReference>
<dbReference type="InterPro" id="IPR010998">
    <property type="entry name" value="Integrase_recombinase_N"/>
</dbReference>
<dbReference type="PROSITE" id="PS51900">
    <property type="entry name" value="CB"/>
    <property type="match status" value="1"/>
</dbReference>
<dbReference type="RefSeq" id="WP_344310888.1">
    <property type="nucleotide sequence ID" value="NZ_BAAANO010000037.1"/>
</dbReference>
<evidence type="ECO:0000313" key="7">
    <source>
        <dbReference type="EMBL" id="GAA2015382.1"/>
    </source>
</evidence>
<proteinExistence type="inferred from homology"/>
<evidence type="ECO:0000256" key="4">
    <source>
        <dbReference type="PROSITE-ProRule" id="PRU01248"/>
    </source>
</evidence>
<dbReference type="SUPFAM" id="SSF56349">
    <property type="entry name" value="DNA breaking-rejoining enzymes"/>
    <property type="match status" value="1"/>
</dbReference>
<dbReference type="InterPro" id="IPR050090">
    <property type="entry name" value="Tyrosine_recombinase_XerCD"/>
</dbReference>
<comment type="caution">
    <text evidence="7">The sequence shown here is derived from an EMBL/GenBank/DDBJ whole genome shotgun (WGS) entry which is preliminary data.</text>
</comment>
<protein>
    <submittedName>
        <fullName evidence="7">Site-specific integrase</fullName>
    </submittedName>
</protein>
<evidence type="ECO:0000256" key="3">
    <source>
        <dbReference type="ARBA" id="ARBA00023172"/>
    </source>
</evidence>
<dbReference type="PANTHER" id="PTHR30349:SF64">
    <property type="entry name" value="PROPHAGE INTEGRASE INTD-RELATED"/>
    <property type="match status" value="1"/>
</dbReference>
<feature type="domain" description="Tyr recombinase" evidence="5">
    <location>
        <begin position="164"/>
        <end position="354"/>
    </location>
</feature>
<dbReference type="EMBL" id="BAAANO010000037">
    <property type="protein sequence ID" value="GAA2015382.1"/>
    <property type="molecule type" value="Genomic_DNA"/>
</dbReference>
<keyword evidence="8" id="KW-1185">Reference proteome</keyword>
<dbReference type="CDD" id="cd01189">
    <property type="entry name" value="INT_ICEBs1_C_like"/>
    <property type="match status" value="1"/>
</dbReference>
<dbReference type="Pfam" id="PF00589">
    <property type="entry name" value="Phage_integrase"/>
    <property type="match status" value="1"/>
</dbReference>
<dbReference type="Proteomes" id="UP001500755">
    <property type="component" value="Unassembled WGS sequence"/>
</dbReference>